<keyword evidence="7" id="KW-1185">Reference proteome</keyword>
<dbReference type="PANTHER" id="PTHR43432:SF3">
    <property type="entry name" value="SLR0285 PROTEIN"/>
    <property type="match status" value="1"/>
</dbReference>
<dbReference type="SFLD" id="SFLDS00029">
    <property type="entry name" value="Radical_SAM"/>
    <property type="match status" value="1"/>
</dbReference>
<evidence type="ECO:0000256" key="3">
    <source>
        <dbReference type="ARBA" id="ARBA00023014"/>
    </source>
</evidence>
<dbReference type="SUPFAM" id="SSF102114">
    <property type="entry name" value="Radical SAM enzymes"/>
    <property type="match status" value="1"/>
</dbReference>
<accession>A0A5B2ZA07</accession>
<dbReference type="InterPro" id="IPR040086">
    <property type="entry name" value="MJ0683-like"/>
</dbReference>
<evidence type="ECO:0000313" key="6">
    <source>
        <dbReference type="EMBL" id="KAA2284051.1"/>
    </source>
</evidence>
<evidence type="ECO:0000256" key="1">
    <source>
        <dbReference type="ARBA" id="ARBA00022723"/>
    </source>
</evidence>
<protein>
    <submittedName>
        <fullName evidence="6">PA0069 family radical SAM protein</fullName>
    </submittedName>
</protein>
<evidence type="ECO:0000259" key="5">
    <source>
        <dbReference type="PROSITE" id="PS51918"/>
    </source>
</evidence>
<dbReference type="GO" id="GO:0003824">
    <property type="term" value="F:catalytic activity"/>
    <property type="evidence" value="ECO:0007669"/>
    <property type="project" value="InterPro"/>
</dbReference>
<reference evidence="6 7" key="1">
    <citation type="submission" date="2019-09" db="EMBL/GenBank/DDBJ databases">
        <title>Arenimonas chukotkensis sp. nov., a bacterium isolated from Chukotka hot spring, Arctic region, Russia.</title>
        <authorList>
            <person name="Zayulina K.S."/>
            <person name="Prokofeva M.I."/>
            <person name="Elcheninov A.G."/>
            <person name="Novikov A."/>
            <person name="Kochetkova T.V."/>
            <person name="Kublanov I.V."/>
        </authorList>
    </citation>
    <scope>NUCLEOTIDE SEQUENCE [LARGE SCALE GENOMIC DNA]</scope>
    <source>
        <strain evidence="6 7">3729k</strain>
    </source>
</reference>
<dbReference type="PROSITE" id="PS51918">
    <property type="entry name" value="RADICAL_SAM"/>
    <property type="match status" value="1"/>
</dbReference>
<dbReference type="PANTHER" id="PTHR43432">
    <property type="entry name" value="SLR0285 PROTEIN"/>
    <property type="match status" value="1"/>
</dbReference>
<dbReference type="Gene3D" id="3.80.30.30">
    <property type="match status" value="1"/>
</dbReference>
<dbReference type="InterPro" id="IPR006638">
    <property type="entry name" value="Elp3/MiaA/NifB-like_rSAM"/>
</dbReference>
<dbReference type="Proteomes" id="UP000322165">
    <property type="component" value="Unassembled WGS sequence"/>
</dbReference>
<organism evidence="6 7">
    <name type="scientific">Arenimonas fontis</name>
    <dbReference type="NCBI Taxonomy" id="2608255"/>
    <lineage>
        <taxon>Bacteria</taxon>
        <taxon>Pseudomonadati</taxon>
        <taxon>Pseudomonadota</taxon>
        <taxon>Gammaproteobacteria</taxon>
        <taxon>Lysobacterales</taxon>
        <taxon>Lysobacteraceae</taxon>
        <taxon>Arenimonas</taxon>
    </lineage>
</organism>
<dbReference type="CDD" id="cd01335">
    <property type="entry name" value="Radical_SAM"/>
    <property type="match status" value="1"/>
</dbReference>
<proteinExistence type="predicted"/>
<dbReference type="SMART" id="SM00729">
    <property type="entry name" value="Elp3"/>
    <property type="match status" value="1"/>
</dbReference>
<dbReference type="Pfam" id="PF04055">
    <property type="entry name" value="Radical_SAM"/>
    <property type="match status" value="1"/>
</dbReference>
<dbReference type="GO" id="GO:0046872">
    <property type="term" value="F:metal ion binding"/>
    <property type="evidence" value="ECO:0007669"/>
    <property type="project" value="UniProtKB-KW"/>
</dbReference>
<dbReference type="InterPro" id="IPR007197">
    <property type="entry name" value="rSAM"/>
</dbReference>
<dbReference type="GO" id="GO:0051536">
    <property type="term" value="F:iron-sulfur cluster binding"/>
    <property type="evidence" value="ECO:0007669"/>
    <property type="project" value="UniProtKB-KW"/>
</dbReference>
<dbReference type="InterPro" id="IPR058240">
    <property type="entry name" value="rSAM_sf"/>
</dbReference>
<keyword evidence="2" id="KW-0408">Iron</keyword>
<name>A0A5B2ZA07_9GAMM</name>
<keyword evidence="3" id="KW-0411">Iron-sulfur</keyword>
<comment type="caution">
    <text evidence="6">The sequence shown here is derived from an EMBL/GenBank/DDBJ whole genome shotgun (WGS) entry which is preliminary data.</text>
</comment>
<dbReference type="AlphaFoldDB" id="A0A5B2ZA07"/>
<evidence type="ECO:0000313" key="7">
    <source>
        <dbReference type="Proteomes" id="UP000322165"/>
    </source>
</evidence>
<feature type="region of interest" description="Disordered" evidence="4">
    <location>
        <begin position="1"/>
        <end position="21"/>
    </location>
</feature>
<gene>
    <name evidence="6" type="ORF">F0415_11200</name>
</gene>
<keyword evidence="1" id="KW-0479">Metal-binding</keyword>
<sequence length="360" mass="40095">MADKPPVQAIKGRGAAGNGEGRFAVTRVQAEDDGWFRDGEPPPNPATTVTEERARSLLRRNDSPDLPFDRSVNAYRGCEHGCFYCFARPSHSYLELSPGLDFETKLFAKSNAVEVLRAELAKPSYRCAPVAMGTNTDPYQPIERRWRITRGIIGLLGECRHPFTILTKNALVERDIDLLAPLAREGLVSVALSVTTLDNRLSARMEPRASAPHARLRAIRRLAEAGIPTGVVFAPVLPAINDHEMEAVLAAAREAGAIRAGYVLLRLPHELKDLVREWLQAHYPERAAHVLSLVRQAREGKDYDARFGLRQRGSGAWAELLASRFRLATHKLGYREWRALRLDATKFRPPAEASPQGRLF</sequence>
<feature type="domain" description="Radical SAM core" evidence="5">
    <location>
        <begin position="64"/>
        <end position="302"/>
    </location>
</feature>
<dbReference type="NCBIfam" id="NF033668">
    <property type="entry name" value="rSAM_PA0069"/>
    <property type="match status" value="1"/>
</dbReference>
<dbReference type="EMBL" id="VUOD01000011">
    <property type="protein sequence ID" value="KAA2284051.1"/>
    <property type="molecule type" value="Genomic_DNA"/>
</dbReference>
<evidence type="ECO:0000256" key="4">
    <source>
        <dbReference type="SAM" id="MobiDB-lite"/>
    </source>
</evidence>
<evidence type="ECO:0000256" key="2">
    <source>
        <dbReference type="ARBA" id="ARBA00023004"/>
    </source>
</evidence>
<dbReference type="SFLD" id="SFLDG01084">
    <property type="entry name" value="Uncharacterised_Radical_SAM_Su"/>
    <property type="match status" value="1"/>
</dbReference>
<reference evidence="6 7" key="2">
    <citation type="submission" date="2019-09" db="EMBL/GenBank/DDBJ databases">
        <authorList>
            <person name="Mazur A."/>
        </authorList>
    </citation>
    <scope>NUCLEOTIDE SEQUENCE [LARGE SCALE GENOMIC DNA]</scope>
    <source>
        <strain evidence="6 7">3729k</strain>
    </source>
</reference>
<dbReference type="RefSeq" id="WP_149861308.1">
    <property type="nucleotide sequence ID" value="NZ_VUOD01000011.1"/>
</dbReference>